<proteinExistence type="predicted"/>
<sequence>MPIYWFKDLQIDIGREATNIFVTKSQWGIPRIELGTSRTQSENHTTRPNARLGIPRIELGTSRTQSENHTTRPNALIELGTSRTQSENHTTRPNALFQWGIPRIELGTSRTQSENHTTRPNARNVSLFEPLFYKKVKGAFRESNSGPLAPKARIIPLDQMPAGNIQFIHQQKVHGGIPRIELGTSRTQSENHTTRPNALLLSIQCITHSAIDAPDQSAIQKVFSRCTCESVDVKAKVYKNSMGAFRESNSGPLAPKARIIPLDQMPGAFRESNSGPLAPKARIIPLDQMPESYISDLDLLVDFIRICFNTFTKKKLMGAFRESNSGPLAPKARIIPLDQMPYFNGGIPRIELGTSRTLSENHTTRPNALLVWKHCKVKNIKGAFRESNSGPLAPKARIIPLDQMPSSPSTYIMGVKHCLVDINQLMLSCFLNLNTGFKLCSFDSCSYLLKKLQHSAILQKVFSFEKPRTKVYSTYIVVEHEYIVVEHERFTTYAVKQDSYPKKVNGGIPRIELGTSRTQSENHTTRPNALLFICRFGEPGSITKRCFREANMSHG</sequence>
<organism evidence="1 2">
    <name type="scientific">Brassica napus</name>
    <name type="common">Rape</name>
    <dbReference type="NCBI Taxonomy" id="3708"/>
    <lineage>
        <taxon>Eukaryota</taxon>
        <taxon>Viridiplantae</taxon>
        <taxon>Streptophyta</taxon>
        <taxon>Embryophyta</taxon>
        <taxon>Tracheophyta</taxon>
        <taxon>Spermatophyta</taxon>
        <taxon>Magnoliopsida</taxon>
        <taxon>eudicotyledons</taxon>
        <taxon>Gunneridae</taxon>
        <taxon>Pentapetalae</taxon>
        <taxon>rosids</taxon>
        <taxon>malvids</taxon>
        <taxon>Brassicales</taxon>
        <taxon>Brassicaceae</taxon>
        <taxon>Brassiceae</taxon>
        <taxon>Brassica</taxon>
    </lineage>
</organism>
<evidence type="ECO:0000313" key="2">
    <source>
        <dbReference type="Proteomes" id="UP000824890"/>
    </source>
</evidence>
<protein>
    <submittedName>
        <fullName evidence="1">Uncharacterized protein</fullName>
    </submittedName>
</protein>
<name>A0ABQ8CHU0_BRANA</name>
<dbReference type="EMBL" id="JAGKQM010000008">
    <property type="protein sequence ID" value="KAH0915955.1"/>
    <property type="molecule type" value="Genomic_DNA"/>
</dbReference>
<feature type="non-terminal residue" evidence="1">
    <location>
        <position position="555"/>
    </location>
</feature>
<dbReference type="Proteomes" id="UP000824890">
    <property type="component" value="Unassembled WGS sequence"/>
</dbReference>
<evidence type="ECO:0000313" key="1">
    <source>
        <dbReference type="EMBL" id="KAH0915955.1"/>
    </source>
</evidence>
<keyword evidence="2" id="KW-1185">Reference proteome</keyword>
<reference evidence="1 2" key="1">
    <citation type="submission" date="2021-05" db="EMBL/GenBank/DDBJ databases">
        <title>Genome Assembly of Synthetic Allotetraploid Brassica napus Reveals Homoeologous Exchanges between Subgenomes.</title>
        <authorList>
            <person name="Davis J.T."/>
        </authorList>
    </citation>
    <scope>NUCLEOTIDE SEQUENCE [LARGE SCALE GENOMIC DNA]</scope>
    <source>
        <strain evidence="2">cv. Da-Ae</strain>
        <tissue evidence="1">Seedling</tissue>
    </source>
</reference>
<comment type="caution">
    <text evidence="1">The sequence shown here is derived from an EMBL/GenBank/DDBJ whole genome shotgun (WGS) entry which is preliminary data.</text>
</comment>
<accession>A0ABQ8CHU0</accession>
<gene>
    <name evidence="1" type="ORF">HID58_030401</name>
</gene>